<evidence type="ECO:0000313" key="3">
    <source>
        <dbReference type="EMBL" id="KAJ7387739.1"/>
    </source>
</evidence>
<organism evidence="3 4">
    <name type="scientific">Desmophyllum pertusum</name>
    <dbReference type="NCBI Taxonomy" id="174260"/>
    <lineage>
        <taxon>Eukaryota</taxon>
        <taxon>Metazoa</taxon>
        <taxon>Cnidaria</taxon>
        <taxon>Anthozoa</taxon>
        <taxon>Hexacorallia</taxon>
        <taxon>Scleractinia</taxon>
        <taxon>Caryophylliina</taxon>
        <taxon>Caryophylliidae</taxon>
        <taxon>Desmophyllum</taxon>
    </lineage>
</organism>
<evidence type="ECO:0000313" key="4">
    <source>
        <dbReference type="Proteomes" id="UP001163046"/>
    </source>
</evidence>
<dbReference type="AlphaFoldDB" id="A0A9W9ZV37"/>
<sequence>MKFKLGPLIVLRPWKNWEPISTDPVTANKQLEQLQAVKDDLEKHQASLKDSKSLAEELLSSSDDPVSAAELQSRTIQS</sequence>
<feature type="region of interest" description="Disordered" evidence="2">
    <location>
        <begin position="54"/>
        <end position="78"/>
    </location>
</feature>
<dbReference type="Gene3D" id="1.20.58.60">
    <property type="match status" value="1"/>
</dbReference>
<feature type="coiled-coil region" evidence="1">
    <location>
        <begin position="27"/>
        <end position="54"/>
    </location>
</feature>
<dbReference type="SUPFAM" id="SSF46966">
    <property type="entry name" value="Spectrin repeat"/>
    <property type="match status" value="1"/>
</dbReference>
<name>A0A9W9ZV37_9CNID</name>
<gene>
    <name evidence="3" type="ORF">OS493_001082</name>
</gene>
<comment type="caution">
    <text evidence="3">The sequence shown here is derived from an EMBL/GenBank/DDBJ whole genome shotgun (WGS) entry which is preliminary data.</text>
</comment>
<evidence type="ECO:0000256" key="1">
    <source>
        <dbReference type="SAM" id="Coils"/>
    </source>
</evidence>
<proteinExistence type="predicted"/>
<accession>A0A9W9ZV37</accession>
<keyword evidence="1" id="KW-0175">Coiled coil</keyword>
<keyword evidence="4" id="KW-1185">Reference proteome</keyword>
<protein>
    <submittedName>
        <fullName evidence="3">Uncharacterized protein</fullName>
    </submittedName>
</protein>
<evidence type="ECO:0000256" key="2">
    <source>
        <dbReference type="SAM" id="MobiDB-lite"/>
    </source>
</evidence>
<dbReference type="Proteomes" id="UP001163046">
    <property type="component" value="Unassembled WGS sequence"/>
</dbReference>
<dbReference type="EMBL" id="MU825873">
    <property type="protein sequence ID" value="KAJ7387739.1"/>
    <property type="molecule type" value="Genomic_DNA"/>
</dbReference>
<reference evidence="3" key="1">
    <citation type="submission" date="2023-01" db="EMBL/GenBank/DDBJ databases">
        <title>Genome assembly of the deep-sea coral Lophelia pertusa.</title>
        <authorList>
            <person name="Herrera S."/>
            <person name="Cordes E."/>
        </authorList>
    </citation>
    <scope>NUCLEOTIDE SEQUENCE</scope>
    <source>
        <strain evidence="3">USNM1676648</strain>
        <tissue evidence="3">Polyp</tissue>
    </source>
</reference>